<keyword evidence="5" id="KW-0282">Flagellum</keyword>
<dbReference type="GO" id="GO:0003774">
    <property type="term" value="F:cytoskeletal motor activity"/>
    <property type="evidence" value="ECO:0007669"/>
    <property type="project" value="InterPro"/>
</dbReference>
<evidence type="ECO:0000313" key="6">
    <source>
        <dbReference type="Proteomes" id="UP000249082"/>
    </source>
</evidence>
<dbReference type="Pfam" id="PF02049">
    <property type="entry name" value="FliE"/>
    <property type="match status" value="1"/>
</dbReference>
<keyword evidence="3 4" id="KW-0975">Bacterial flagellum</keyword>
<dbReference type="PANTHER" id="PTHR34653">
    <property type="match status" value="1"/>
</dbReference>
<evidence type="ECO:0000256" key="1">
    <source>
        <dbReference type="ARBA" id="ARBA00004117"/>
    </source>
</evidence>
<reference evidence="5 6" key="1">
    <citation type="submission" date="2017-08" db="EMBL/GenBank/DDBJ databases">
        <title>Infants hospitalized years apart are colonized by the same room-sourced microbial strains.</title>
        <authorList>
            <person name="Brooks B."/>
            <person name="Olm M.R."/>
            <person name="Firek B.A."/>
            <person name="Baker R."/>
            <person name="Thomas B.C."/>
            <person name="Morowitz M.J."/>
            <person name="Banfield J.F."/>
        </authorList>
    </citation>
    <scope>NUCLEOTIDE SEQUENCE [LARGE SCALE GENOMIC DNA]</scope>
    <source>
        <strain evidence="5">S2_005_002_R2_33</strain>
    </source>
</reference>
<dbReference type="EMBL" id="QFPX01000021">
    <property type="protein sequence ID" value="PZQ52040.1"/>
    <property type="molecule type" value="Genomic_DNA"/>
</dbReference>
<dbReference type="GO" id="GO:0009425">
    <property type="term" value="C:bacterial-type flagellum basal body"/>
    <property type="evidence" value="ECO:0007669"/>
    <property type="project" value="UniProtKB-SubCell"/>
</dbReference>
<dbReference type="GO" id="GO:0071973">
    <property type="term" value="P:bacterial-type flagellum-dependent cell motility"/>
    <property type="evidence" value="ECO:0007669"/>
    <property type="project" value="InterPro"/>
</dbReference>
<evidence type="ECO:0000256" key="3">
    <source>
        <dbReference type="ARBA" id="ARBA00023143"/>
    </source>
</evidence>
<sequence>MAIGALDAAAAYGRAMKTAAPSAGGAAGGLAGLGDMAGGLSAAAGGAGGNFGSMVESMVTDASTSLRTAEAESAKQVAGKGDLIDVVTAIGAAETALDTVVAVRDRVVNAYSDIMRMQI</sequence>
<dbReference type="HAMAP" id="MF_00724">
    <property type="entry name" value="FliE"/>
    <property type="match status" value="1"/>
</dbReference>
<dbReference type="PANTHER" id="PTHR34653:SF1">
    <property type="entry name" value="FLAGELLAR HOOK-BASAL BODY COMPLEX PROTEIN FLIE"/>
    <property type="match status" value="1"/>
</dbReference>
<accession>A0A2W5QKM1</accession>
<protein>
    <recommendedName>
        <fullName evidence="4">Flagellar hook-basal body complex protein FliE</fullName>
    </recommendedName>
</protein>
<keyword evidence="5" id="KW-0966">Cell projection</keyword>
<dbReference type="GO" id="GO:0005198">
    <property type="term" value="F:structural molecule activity"/>
    <property type="evidence" value="ECO:0007669"/>
    <property type="project" value="InterPro"/>
</dbReference>
<keyword evidence="5" id="KW-0969">Cilium</keyword>
<evidence type="ECO:0000313" key="5">
    <source>
        <dbReference type="EMBL" id="PZQ52040.1"/>
    </source>
</evidence>
<dbReference type="AlphaFoldDB" id="A0A2W5QKM1"/>
<proteinExistence type="inferred from homology"/>
<name>A0A2W5QKM1_9SPHN</name>
<evidence type="ECO:0000256" key="2">
    <source>
        <dbReference type="ARBA" id="ARBA00009272"/>
    </source>
</evidence>
<dbReference type="InterPro" id="IPR001624">
    <property type="entry name" value="FliE"/>
</dbReference>
<comment type="similarity">
    <text evidence="2 4">Belongs to the FliE family.</text>
</comment>
<evidence type="ECO:0000256" key="4">
    <source>
        <dbReference type="HAMAP-Rule" id="MF_00724"/>
    </source>
</evidence>
<gene>
    <name evidence="4" type="primary">fliE</name>
    <name evidence="5" type="ORF">DI555_19685</name>
</gene>
<comment type="caution">
    <text evidence="5">The sequence shown here is derived from an EMBL/GenBank/DDBJ whole genome shotgun (WGS) entry which is preliminary data.</text>
</comment>
<comment type="subcellular location">
    <subcellularLocation>
        <location evidence="1 4">Bacterial flagellum basal body</location>
    </subcellularLocation>
</comment>
<organism evidence="5 6">
    <name type="scientific">Novosphingobium pentaromativorans</name>
    <dbReference type="NCBI Taxonomy" id="205844"/>
    <lineage>
        <taxon>Bacteria</taxon>
        <taxon>Pseudomonadati</taxon>
        <taxon>Pseudomonadota</taxon>
        <taxon>Alphaproteobacteria</taxon>
        <taxon>Sphingomonadales</taxon>
        <taxon>Sphingomonadaceae</taxon>
        <taxon>Novosphingobium</taxon>
    </lineage>
</organism>
<dbReference type="Proteomes" id="UP000249082">
    <property type="component" value="Unassembled WGS sequence"/>
</dbReference>